<keyword evidence="2" id="KW-1185">Reference proteome</keyword>
<evidence type="ECO:0000313" key="2">
    <source>
        <dbReference type="Proteomes" id="UP000278351"/>
    </source>
</evidence>
<accession>A0A3N4QAQ6</accession>
<dbReference type="Gene3D" id="3.90.1140.10">
    <property type="entry name" value="Cyclic phosphodiesterase"/>
    <property type="match status" value="1"/>
</dbReference>
<dbReference type="EMBL" id="RPDH01000001">
    <property type="protein sequence ID" value="RPE13080.1"/>
    <property type="molecule type" value="Genomic_DNA"/>
</dbReference>
<organism evidence="1 2">
    <name type="scientific">Chitinophaga lutea</name>
    <dbReference type="NCBI Taxonomy" id="2488634"/>
    <lineage>
        <taxon>Bacteria</taxon>
        <taxon>Pseudomonadati</taxon>
        <taxon>Bacteroidota</taxon>
        <taxon>Chitinophagia</taxon>
        <taxon>Chitinophagales</taxon>
        <taxon>Chitinophagaceae</taxon>
        <taxon>Chitinophaga</taxon>
    </lineage>
</organism>
<evidence type="ECO:0000313" key="1">
    <source>
        <dbReference type="EMBL" id="RPE13080.1"/>
    </source>
</evidence>
<dbReference type="Proteomes" id="UP000278351">
    <property type="component" value="Unassembled WGS sequence"/>
</dbReference>
<dbReference type="InterPro" id="IPR009097">
    <property type="entry name" value="Cyclic_Pdiesterase"/>
</dbReference>
<dbReference type="GO" id="GO:0016874">
    <property type="term" value="F:ligase activity"/>
    <property type="evidence" value="ECO:0007669"/>
    <property type="project" value="UniProtKB-KW"/>
</dbReference>
<reference evidence="1 2" key="1">
    <citation type="submission" date="2018-11" db="EMBL/GenBank/DDBJ databases">
        <title>Chitinophaga lutea sp.nov., isolate from arsenic contaminated soil.</title>
        <authorList>
            <person name="Zong Y."/>
        </authorList>
    </citation>
    <scope>NUCLEOTIDE SEQUENCE [LARGE SCALE GENOMIC DNA]</scope>
    <source>
        <strain evidence="1 2">ZY74</strain>
    </source>
</reference>
<dbReference type="SUPFAM" id="SSF55144">
    <property type="entry name" value="LigT-like"/>
    <property type="match status" value="1"/>
</dbReference>
<sequence length="198" mass="22573">MLSRKPEAVSYIMQPDLFGNEDNRVEYFFVISPPPAVVNAVRRFKARLHERIGLDAINMRSMAHISLFKFLKNDNDSLIISKAAAALKHKTIFDIRLRGADSFLHKDRAGTLYIKIAQPDPVNIVTRLLCTAFSLAYRPSIPHLTIARNVPLPSFVKIDPADFDYHYDFICRHITLLKWNGEKYDVIHEAPLNDTAPA</sequence>
<dbReference type="AlphaFoldDB" id="A0A3N4QAQ6"/>
<name>A0A3N4QAQ6_9BACT</name>
<proteinExistence type="predicted"/>
<protein>
    <submittedName>
        <fullName evidence="1">2'-5' RNA ligase family protein</fullName>
    </submittedName>
</protein>
<dbReference type="Pfam" id="PF13563">
    <property type="entry name" value="2_5_RNA_ligase2"/>
    <property type="match status" value="1"/>
</dbReference>
<keyword evidence="1" id="KW-0436">Ligase</keyword>
<gene>
    <name evidence="1" type="ORF">EGT74_05975</name>
</gene>
<comment type="caution">
    <text evidence="1">The sequence shown here is derived from an EMBL/GenBank/DDBJ whole genome shotgun (WGS) entry which is preliminary data.</text>
</comment>